<dbReference type="GeneTree" id="ENSGT00530000064134"/>
<feature type="compositionally biased region" description="Pro residues" evidence="1">
    <location>
        <begin position="308"/>
        <end position="317"/>
    </location>
</feature>
<feature type="compositionally biased region" description="Polar residues" evidence="1">
    <location>
        <begin position="285"/>
        <end position="294"/>
    </location>
</feature>
<accession>A0A8C9RI60</accession>
<name>A0A8C9RI60_SCLFO</name>
<evidence type="ECO:0000313" key="3">
    <source>
        <dbReference type="Proteomes" id="UP000694397"/>
    </source>
</evidence>
<dbReference type="InterPro" id="IPR036621">
    <property type="entry name" value="Anticodon-bd_dom_sf"/>
</dbReference>
<proteinExistence type="predicted"/>
<dbReference type="KEGG" id="sfm:108918943"/>
<feature type="compositionally biased region" description="Low complexity" evidence="1">
    <location>
        <begin position="432"/>
        <end position="450"/>
    </location>
</feature>
<feature type="compositionally biased region" description="Basic and acidic residues" evidence="1">
    <location>
        <begin position="38"/>
        <end position="68"/>
    </location>
</feature>
<evidence type="ECO:0000256" key="1">
    <source>
        <dbReference type="SAM" id="MobiDB-lite"/>
    </source>
</evidence>
<dbReference type="PANTHER" id="PTHR23295">
    <property type="entry name" value="NUCLEAR RECEPTOR COACTIVATOR 5-RELATED"/>
    <property type="match status" value="1"/>
</dbReference>
<dbReference type="OrthoDB" id="10044938at2759"/>
<gene>
    <name evidence="2" type="primary">si:ch211-216l23.2</name>
</gene>
<reference evidence="2" key="2">
    <citation type="submission" date="2025-08" db="UniProtKB">
        <authorList>
            <consortium name="Ensembl"/>
        </authorList>
    </citation>
    <scope>IDENTIFICATION</scope>
</reference>
<dbReference type="SUPFAM" id="SSF52954">
    <property type="entry name" value="Class II aaRS ABD-related"/>
    <property type="match status" value="1"/>
</dbReference>
<feature type="region of interest" description="Disordered" evidence="1">
    <location>
        <begin position="1"/>
        <end position="68"/>
    </location>
</feature>
<dbReference type="Proteomes" id="UP000694397">
    <property type="component" value="Chromosome 7"/>
</dbReference>
<organism evidence="2 3">
    <name type="scientific">Scleropages formosus</name>
    <name type="common">Asian bonytongue</name>
    <name type="synonym">Osteoglossum formosum</name>
    <dbReference type="NCBI Taxonomy" id="113540"/>
    <lineage>
        <taxon>Eukaryota</taxon>
        <taxon>Metazoa</taxon>
        <taxon>Chordata</taxon>
        <taxon>Craniata</taxon>
        <taxon>Vertebrata</taxon>
        <taxon>Euteleostomi</taxon>
        <taxon>Actinopterygii</taxon>
        <taxon>Neopterygii</taxon>
        <taxon>Teleostei</taxon>
        <taxon>Osteoglossocephala</taxon>
        <taxon>Osteoglossomorpha</taxon>
        <taxon>Osteoglossiformes</taxon>
        <taxon>Osteoglossidae</taxon>
        <taxon>Scleropages</taxon>
    </lineage>
</organism>
<sequence>MSSRVKPVPPGGGRAQPVPNGGSVKVYRPYRRSPYPLQEDRAEEKDSKSFVDPLDQQREDFSSRDNDRNLYQAPHTACAATSASTKGYNPVDRRASLYRRFYKQIQEDQEDGPADCVILSVSTQNTDYAKSIGHCLQDRGLVVEMIYLQAESGLTQALQDVRSDGLPLCILVEQTNVALSSCTIIIFSETLKIHRNMPKDQAMDFVMMEFEHVQGERQAKEPEDLGARAANMVADYLDRETQERHVVPPTTRHLLLLMSQGLHLYPEELSTLAEYVHGRQEHLQDSSADVSNGSFPERRSLLPSALGKPPPLLPTPPGALRRDVPGRAAVMNKHPPTSLLPTPGSYPKSKPPPLLSMHGRQGSSHGPPCGPSLQLRGSPAHHGLPASRGAPLVSRSVPAPTLTVPSPCGPLPQQGPRATPPSLKSLHKGDQHGLLPHPGGPPLISSIPRH</sequence>
<dbReference type="Gene3D" id="3.40.50.800">
    <property type="entry name" value="Anticodon-binding domain"/>
    <property type="match status" value="1"/>
</dbReference>
<keyword evidence="3" id="KW-1185">Reference proteome</keyword>
<protein>
    <submittedName>
        <fullName evidence="2">Si:ch211-216l23.2</fullName>
    </submittedName>
</protein>
<dbReference type="InterPro" id="IPR052600">
    <property type="entry name" value="Nuc_rcpt_coact/corep"/>
</dbReference>
<reference evidence="2 3" key="1">
    <citation type="submission" date="2019-04" db="EMBL/GenBank/DDBJ databases">
        <authorList>
            <consortium name="Wellcome Sanger Institute Data Sharing"/>
        </authorList>
    </citation>
    <scope>NUCLEOTIDE SEQUENCE [LARGE SCALE GENOMIC DNA]</scope>
</reference>
<dbReference type="Ensembl" id="ENSSFOT00015019761.2">
    <property type="protein sequence ID" value="ENSSFOP00015019536.1"/>
    <property type="gene ID" value="ENSSFOG00015012576.2"/>
</dbReference>
<dbReference type="GeneID" id="108918943"/>
<reference evidence="2" key="3">
    <citation type="submission" date="2025-09" db="UniProtKB">
        <authorList>
            <consortium name="Ensembl"/>
        </authorList>
    </citation>
    <scope>IDENTIFICATION</scope>
</reference>
<dbReference type="AlphaFoldDB" id="A0A8C9RI60"/>
<feature type="region of interest" description="Disordered" evidence="1">
    <location>
        <begin position="283"/>
        <end position="450"/>
    </location>
</feature>
<dbReference type="PANTHER" id="PTHR23295:SF5">
    <property type="entry name" value="SI:CH211-216L23.2"/>
    <property type="match status" value="1"/>
</dbReference>
<evidence type="ECO:0000313" key="2">
    <source>
        <dbReference type="Ensembl" id="ENSSFOP00015019536.1"/>
    </source>
</evidence>